<dbReference type="Pfam" id="PF04305">
    <property type="entry name" value="DUF455"/>
    <property type="match status" value="1"/>
</dbReference>
<gene>
    <name evidence="1" type="ORF">AVW16_07210</name>
</gene>
<dbReference type="PANTHER" id="PTHR42782:SF4">
    <property type="entry name" value="DUF455 DOMAIN-CONTAINING PROTEIN"/>
    <property type="match status" value="1"/>
</dbReference>
<dbReference type="EMBL" id="LQQU01000011">
    <property type="protein sequence ID" value="KZE33847.1"/>
    <property type="molecule type" value="Genomic_DNA"/>
</dbReference>
<dbReference type="PANTHER" id="PTHR42782">
    <property type="entry name" value="SI:CH73-314G15.3"/>
    <property type="match status" value="1"/>
</dbReference>
<dbReference type="InterPro" id="IPR011197">
    <property type="entry name" value="UCP012318"/>
</dbReference>
<dbReference type="InterPro" id="IPR007402">
    <property type="entry name" value="DUF455"/>
</dbReference>
<dbReference type="OrthoDB" id="9778629at2"/>
<dbReference type="AlphaFoldDB" id="A0A163D4N7"/>
<evidence type="ECO:0000313" key="1">
    <source>
        <dbReference type="EMBL" id="KZE33847.1"/>
    </source>
</evidence>
<dbReference type="RefSeq" id="WP_066610511.1">
    <property type="nucleotide sequence ID" value="NZ_LQQU01000011.1"/>
</dbReference>
<reference evidence="2" key="1">
    <citation type="submission" date="2016-01" db="EMBL/GenBank/DDBJ databases">
        <title>Draft genome of Chromobacterium sp. F49.</title>
        <authorList>
            <person name="Hong K.W."/>
        </authorList>
    </citation>
    <scope>NUCLEOTIDE SEQUENCE [LARGE SCALE GENOMIC DNA]</scope>
    <source>
        <strain evidence="2">CN10</strain>
    </source>
</reference>
<sequence length="279" mass="31003">MPETDRLLYPRLYAALREPDPAAKCAAVRALRRDWLAGRLERDDTAGAPALSAPGRPARPELVDPRRVPRRGIASREGHGALIHAIAHIEFNAINLALDAAWRFAGLPDDYVGDWLRVADEEARHFGLLADRLAALGYAYGDFTAHNGLWDMADKTRHDVLLRMALVPRILEARGLDVTPGIQKRLAEAGDAETVALLDVIYRDEIGHVEIGNYWFTWLCDARGLEPLATFRALLAEHDVSALSGPFNWPARRAAGFTEFEQKMLEDFAARRRRPGASA</sequence>
<dbReference type="InterPro" id="IPR009078">
    <property type="entry name" value="Ferritin-like_SF"/>
</dbReference>
<organism evidence="1 2">
    <name type="scientific">Crenobacter luteus</name>
    <dbReference type="NCBI Taxonomy" id="1452487"/>
    <lineage>
        <taxon>Bacteria</taxon>
        <taxon>Pseudomonadati</taxon>
        <taxon>Pseudomonadota</taxon>
        <taxon>Betaproteobacteria</taxon>
        <taxon>Neisseriales</taxon>
        <taxon>Neisseriaceae</taxon>
        <taxon>Crenobacter</taxon>
    </lineage>
</organism>
<accession>A0A163D4N7</accession>
<dbReference type="CDD" id="cd00657">
    <property type="entry name" value="Ferritin_like"/>
    <property type="match status" value="1"/>
</dbReference>
<protein>
    <recommendedName>
        <fullName evidence="3">Rhamnosyltransferase</fullName>
    </recommendedName>
</protein>
<proteinExistence type="predicted"/>
<keyword evidence="2" id="KW-1185">Reference proteome</keyword>
<dbReference type="PIRSF" id="PIRSF012318">
    <property type="entry name" value="UCP012318"/>
    <property type="match status" value="1"/>
</dbReference>
<name>A0A163D4N7_9NEIS</name>
<dbReference type="Proteomes" id="UP000076625">
    <property type="component" value="Unassembled WGS sequence"/>
</dbReference>
<evidence type="ECO:0000313" key="2">
    <source>
        <dbReference type="Proteomes" id="UP000076625"/>
    </source>
</evidence>
<dbReference type="STRING" id="1452487.AVW16_07210"/>
<dbReference type="SUPFAM" id="SSF47240">
    <property type="entry name" value="Ferritin-like"/>
    <property type="match status" value="1"/>
</dbReference>
<comment type="caution">
    <text evidence="1">The sequence shown here is derived from an EMBL/GenBank/DDBJ whole genome shotgun (WGS) entry which is preliminary data.</text>
</comment>
<evidence type="ECO:0008006" key="3">
    <source>
        <dbReference type="Google" id="ProtNLM"/>
    </source>
</evidence>